<dbReference type="NCBIfam" id="TIGR01509">
    <property type="entry name" value="HAD-SF-IA-v3"/>
    <property type="match status" value="1"/>
</dbReference>
<proteinExistence type="predicted"/>
<keyword evidence="2" id="KW-1185">Reference proteome</keyword>
<dbReference type="Proteomes" id="UP000278673">
    <property type="component" value="Unassembled WGS sequence"/>
</dbReference>
<dbReference type="PANTHER" id="PTHR43481:SF4">
    <property type="entry name" value="GLYCEROL-1-PHOSPHATE PHOSPHOHYDROLASE 1-RELATED"/>
    <property type="match status" value="1"/>
</dbReference>
<dbReference type="Pfam" id="PF00702">
    <property type="entry name" value="Hydrolase"/>
    <property type="match status" value="1"/>
</dbReference>
<dbReference type="InterPro" id="IPR051806">
    <property type="entry name" value="HAD-like_SPP"/>
</dbReference>
<dbReference type="SFLD" id="SFLDS00003">
    <property type="entry name" value="Haloacid_Dehalogenase"/>
    <property type="match status" value="1"/>
</dbReference>
<gene>
    <name evidence="1" type="ORF">EBN88_16195</name>
</gene>
<dbReference type="Gene3D" id="3.40.50.1000">
    <property type="entry name" value="HAD superfamily/HAD-like"/>
    <property type="match status" value="1"/>
</dbReference>
<comment type="caution">
    <text evidence="1">The sequence shown here is derived from an EMBL/GenBank/DDBJ whole genome shotgun (WGS) entry which is preliminary data.</text>
</comment>
<sequence>MEGAPRPVRGRPGRRWCPVTATVPDLWECHAVIFDTDGVITDSASVHASAWKEAFDEVPGVDPPFDADEDYRRHVDGRSRLDGAAAFLAARGIDLPVGDVEDTPGTETVCQVAARKEEAFLRRLHERGVDVFAGTVRLLNKLHEAGVPCAAVSSSRHARDLLARAGVRSLLGTVVDGNDMARLDLPGKPDPALFLEGVRRLGCEPSSAAVVEDALAGVEAGSRGGFGLVVGVNRAETEDAAHDLSEHGADLVVDDLARLVVRR</sequence>
<reference evidence="1 2" key="1">
    <citation type="submission" date="2018-10" db="EMBL/GenBank/DDBJ databases">
        <title>Isolation, diversity and antifungal activity of actinobacteria from wheat.</title>
        <authorList>
            <person name="Han C."/>
        </authorList>
    </citation>
    <scope>NUCLEOTIDE SEQUENCE [LARGE SCALE GENOMIC DNA]</scope>
    <source>
        <strain evidence="1 2">NEAU-YY642</strain>
    </source>
</reference>
<dbReference type="InterPro" id="IPR023214">
    <property type="entry name" value="HAD_sf"/>
</dbReference>
<dbReference type="GO" id="GO:0050308">
    <property type="term" value="F:sugar-phosphatase activity"/>
    <property type="evidence" value="ECO:0007669"/>
    <property type="project" value="TreeGrafter"/>
</dbReference>
<dbReference type="SFLD" id="SFLDG01129">
    <property type="entry name" value="C1.5:_HAD__Beta-PGM__Phosphata"/>
    <property type="match status" value="1"/>
</dbReference>
<protein>
    <submittedName>
        <fullName evidence="1">HAD family hydrolase</fullName>
    </submittedName>
</protein>
<keyword evidence="1" id="KW-0378">Hydrolase</keyword>
<dbReference type="InterPro" id="IPR023198">
    <property type="entry name" value="PGP-like_dom2"/>
</dbReference>
<dbReference type="PANTHER" id="PTHR43481">
    <property type="entry name" value="FRUCTOSE-1-PHOSPHATE PHOSPHATASE"/>
    <property type="match status" value="1"/>
</dbReference>
<name>A0A3M2LV46_9ACTN</name>
<dbReference type="EMBL" id="RFFJ01000084">
    <property type="protein sequence ID" value="RMI38808.1"/>
    <property type="molecule type" value="Genomic_DNA"/>
</dbReference>
<dbReference type="InterPro" id="IPR036412">
    <property type="entry name" value="HAD-like_sf"/>
</dbReference>
<evidence type="ECO:0000313" key="1">
    <source>
        <dbReference type="EMBL" id="RMI38808.1"/>
    </source>
</evidence>
<accession>A0A3M2LV46</accession>
<dbReference type="AlphaFoldDB" id="A0A3M2LV46"/>
<organism evidence="1 2">
    <name type="scientific">Streptomyces triticirhizae</name>
    <dbReference type="NCBI Taxonomy" id="2483353"/>
    <lineage>
        <taxon>Bacteria</taxon>
        <taxon>Bacillati</taxon>
        <taxon>Actinomycetota</taxon>
        <taxon>Actinomycetes</taxon>
        <taxon>Kitasatosporales</taxon>
        <taxon>Streptomycetaceae</taxon>
        <taxon>Streptomyces</taxon>
    </lineage>
</organism>
<dbReference type="SUPFAM" id="SSF56784">
    <property type="entry name" value="HAD-like"/>
    <property type="match status" value="1"/>
</dbReference>
<dbReference type="InterPro" id="IPR006439">
    <property type="entry name" value="HAD-SF_hydro_IA"/>
</dbReference>
<evidence type="ECO:0000313" key="2">
    <source>
        <dbReference type="Proteomes" id="UP000278673"/>
    </source>
</evidence>
<dbReference type="Gene3D" id="1.10.150.240">
    <property type="entry name" value="Putative phosphatase, domain 2"/>
    <property type="match status" value="1"/>
</dbReference>